<evidence type="ECO:0008006" key="4">
    <source>
        <dbReference type="Google" id="ProtNLM"/>
    </source>
</evidence>
<protein>
    <recommendedName>
        <fullName evidence="4">Polysaccharide chain length determinant N-terminal domain-containing protein</fullName>
    </recommendedName>
</protein>
<dbReference type="Proteomes" id="UP000594621">
    <property type="component" value="Chromosome"/>
</dbReference>
<reference evidence="2 3" key="1">
    <citation type="submission" date="2020-09" db="EMBL/GenBank/DDBJ databases">
        <title>Complete genomes of bradyrhizobia occurring on native shrubby legumes in Australia.</title>
        <authorList>
            <person name="Lafay B."/>
        </authorList>
    </citation>
    <scope>NUCLEOTIDE SEQUENCE [LARGE SCALE GENOMIC DNA]</scope>
    <source>
        <strain evidence="2 3">BDV5040</strain>
    </source>
</reference>
<evidence type="ECO:0000256" key="1">
    <source>
        <dbReference type="SAM" id="Phobius"/>
    </source>
</evidence>
<dbReference type="AlphaFoldDB" id="A0A7S9D9X5"/>
<keyword evidence="3" id="KW-1185">Reference proteome</keyword>
<keyword evidence="1" id="KW-0812">Transmembrane</keyword>
<dbReference type="EMBL" id="CP061379">
    <property type="protein sequence ID" value="QPF93881.1"/>
    <property type="molecule type" value="Genomic_DNA"/>
</dbReference>
<sequence length="282" mass="30314">MSERQAQISIAVYADELSTFFGRSVGRRLITIASGTLAVMLIVFLVSQMMPAIYTATATVRLARVDGQDLSTPQATAVQMNSPAFINRAMAAASAADRGDDRNRRTILDNFDARPKTSDSLTLVAAAASAEQVRNALEAAIRQLNNDQEMLRGPLLSDINAQIAVTDANIASLMRIRESLATADSITPSAPGDPSTLALRRVWLLDLTTRNEERLAIASAERRALEARIGPTKTYPASLSDDVTVVQVSPRPVRHAIFAGAIALLALLLYAMIRTPGQARAD</sequence>
<name>A0A7S9D9X5_9BRAD</name>
<dbReference type="KEGG" id="bcou:IC761_11695"/>
<feature type="transmembrane region" description="Helical" evidence="1">
    <location>
        <begin position="29"/>
        <end position="54"/>
    </location>
</feature>
<evidence type="ECO:0000313" key="3">
    <source>
        <dbReference type="Proteomes" id="UP000594621"/>
    </source>
</evidence>
<feature type="transmembrane region" description="Helical" evidence="1">
    <location>
        <begin position="256"/>
        <end position="273"/>
    </location>
</feature>
<organism evidence="2 3">
    <name type="scientific">Bradyrhizobium commune</name>
    <dbReference type="NCBI Taxonomy" id="83627"/>
    <lineage>
        <taxon>Bacteria</taxon>
        <taxon>Pseudomonadati</taxon>
        <taxon>Pseudomonadota</taxon>
        <taxon>Alphaproteobacteria</taxon>
        <taxon>Hyphomicrobiales</taxon>
        <taxon>Nitrobacteraceae</taxon>
        <taxon>Bradyrhizobium</taxon>
    </lineage>
</organism>
<evidence type="ECO:0000313" key="2">
    <source>
        <dbReference type="EMBL" id="QPF93881.1"/>
    </source>
</evidence>
<dbReference type="RefSeq" id="WP_195803388.1">
    <property type="nucleotide sequence ID" value="NZ_CP061379.1"/>
</dbReference>
<gene>
    <name evidence="2" type="ORF">IC761_11695</name>
</gene>
<keyword evidence="1" id="KW-0472">Membrane</keyword>
<proteinExistence type="predicted"/>
<accession>A0A7S9D9X5</accession>
<keyword evidence="1" id="KW-1133">Transmembrane helix</keyword>